<dbReference type="RefSeq" id="WP_133869369.1">
    <property type="nucleotide sequence ID" value="NZ_SOAU01000001.1"/>
</dbReference>
<keyword evidence="3" id="KW-1185">Reference proteome</keyword>
<organism evidence="2 3">
    <name type="scientific">Ilumatobacter fluminis</name>
    <dbReference type="NCBI Taxonomy" id="467091"/>
    <lineage>
        <taxon>Bacteria</taxon>
        <taxon>Bacillati</taxon>
        <taxon>Actinomycetota</taxon>
        <taxon>Acidimicrobiia</taxon>
        <taxon>Acidimicrobiales</taxon>
        <taxon>Ilumatobacteraceae</taxon>
        <taxon>Ilumatobacter</taxon>
    </lineage>
</organism>
<dbReference type="Proteomes" id="UP000294558">
    <property type="component" value="Unassembled WGS sequence"/>
</dbReference>
<feature type="compositionally biased region" description="Low complexity" evidence="1">
    <location>
        <begin position="282"/>
        <end position="293"/>
    </location>
</feature>
<sequence>MNDHVISPSRRPIVIADSQLSTGQASTSVRSDDAEALLRDYLRLIRKVRNQQRARNIALRRVDIETLAHHLDWTDDAVLARLADLMGATRRQRATMLAVLSTGAALITVASPMSAAATGGTTSLDQTEPPVVIEADEITNVGAGVGRPLGRVGDDTTEVPRRAPVLDLQADLASFSHTSAAHTFDPPAAADVVEQPAPTPEPTAETPAASDPGTDPDGNTVAVGQAPIPPAPTDDVVPTGTDPDGNTVAVGQAPVPPAPAPVQPARVDITEAAVETPEVEAAETAAPEPEVATGTDADGNTVAVGQAPVPPAPTDDAVPTGTDAEGNTVAVGQPPVPPAPDA</sequence>
<reference evidence="2 3" key="1">
    <citation type="submission" date="2019-03" db="EMBL/GenBank/DDBJ databases">
        <title>Sequencing the genomes of 1000 actinobacteria strains.</title>
        <authorList>
            <person name="Klenk H.-P."/>
        </authorList>
    </citation>
    <scope>NUCLEOTIDE SEQUENCE [LARGE SCALE GENOMIC DNA]</scope>
    <source>
        <strain evidence="2 3">DSM 18936</strain>
    </source>
</reference>
<accession>A0A4V3EJ54</accession>
<feature type="region of interest" description="Disordered" evidence="1">
    <location>
        <begin position="191"/>
        <end position="342"/>
    </location>
</feature>
<feature type="compositionally biased region" description="Low complexity" evidence="1">
    <location>
        <begin position="314"/>
        <end position="333"/>
    </location>
</feature>
<evidence type="ECO:0000313" key="2">
    <source>
        <dbReference type="EMBL" id="TDT17058.1"/>
    </source>
</evidence>
<name>A0A4V3EJ54_9ACTN</name>
<dbReference type="EMBL" id="SOAU01000001">
    <property type="protein sequence ID" value="TDT17058.1"/>
    <property type="molecule type" value="Genomic_DNA"/>
</dbReference>
<evidence type="ECO:0000313" key="3">
    <source>
        <dbReference type="Proteomes" id="UP000294558"/>
    </source>
</evidence>
<dbReference type="AlphaFoldDB" id="A0A4V3EJ54"/>
<gene>
    <name evidence="2" type="ORF">BDK89_2660</name>
</gene>
<proteinExistence type="predicted"/>
<feature type="compositionally biased region" description="Low complexity" evidence="1">
    <location>
        <begin position="263"/>
        <end position="276"/>
    </location>
</feature>
<evidence type="ECO:0000256" key="1">
    <source>
        <dbReference type="SAM" id="MobiDB-lite"/>
    </source>
</evidence>
<comment type="caution">
    <text evidence="2">The sequence shown here is derived from an EMBL/GenBank/DDBJ whole genome shotgun (WGS) entry which is preliminary data.</text>
</comment>
<dbReference type="OrthoDB" id="10015654at2"/>
<feature type="compositionally biased region" description="Low complexity" evidence="1">
    <location>
        <begin position="233"/>
        <end position="253"/>
    </location>
</feature>
<protein>
    <submittedName>
        <fullName evidence="2">Uncharacterized protein</fullName>
    </submittedName>
</protein>